<dbReference type="EMBL" id="BJML01000007">
    <property type="protein sequence ID" value="GEB46399.1"/>
    <property type="molecule type" value="Genomic_DNA"/>
</dbReference>
<evidence type="ECO:0000313" key="3">
    <source>
        <dbReference type="Proteomes" id="UP000319525"/>
    </source>
</evidence>
<protein>
    <submittedName>
        <fullName evidence="2">Uncharacterized protein</fullName>
    </submittedName>
</protein>
<feature type="region of interest" description="Disordered" evidence="1">
    <location>
        <begin position="41"/>
        <end position="97"/>
    </location>
</feature>
<name>A0A4Y3QN56_MICTE</name>
<organism evidence="2 3">
    <name type="scientific">Microbacterium testaceum</name>
    <name type="common">Aureobacterium testaceum</name>
    <name type="synonym">Brevibacterium testaceum</name>
    <dbReference type="NCBI Taxonomy" id="2033"/>
    <lineage>
        <taxon>Bacteria</taxon>
        <taxon>Bacillati</taxon>
        <taxon>Actinomycetota</taxon>
        <taxon>Actinomycetes</taxon>
        <taxon>Micrococcales</taxon>
        <taxon>Microbacteriaceae</taxon>
        <taxon>Microbacterium</taxon>
    </lineage>
</organism>
<evidence type="ECO:0000313" key="2">
    <source>
        <dbReference type="EMBL" id="GEB46399.1"/>
    </source>
</evidence>
<evidence type="ECO:0000256" key="1">
    <source>
        <dbReference type="SAM" id="MobiDB-lite"/>
    </source>
</evidence>
<sequence length="97" mass="9969">MVLDAVGRLGSRHHEERLDPLKRRAGGIRVGISGDVHLGSLERGGTRNVADEQTLGDAAGGEVTRDPTPYGSGGSGDGDDGRRGHSASGDEWAVPPG</sequence>
<feature type="region of interest" description="Disordered" evidence="1">
    <location>
        <begin position="1"/>
        <end position="20"/>
    </location>
</feature>
<proteinExistence type="predicted"/>
<accession>A0A4Y3QN56</accession>
<dbReference type="Proteomes" id="UP000319525">
    <property type="component" value="Unassembled WGS sequence"/>
</dbReference>
<gene>
    <name evidence="2" type="ORF">MTE01_23440</name>
</gene>
<dbReference type="AlphaFoldDB" id="A0A4Y3QN56"/>
<reference evidence="2 3" key="1">
    <citation type="submission" date="2019-06" db="EMBL/GenBank/DDBJ databases">
        <title>Whole genome shotgun sequence of Microbacterium testaceum NBRC 12675.</title>
        <authorList>
            <person name="Hosoyama A."/>
            <person name="Uohara A."/>
            <person name="Ohji S."/>
            <person name="Ichikawa N."/>
        </authorList>
    </citation>
    <scope>NUCLEOTIDE SEQUENCE [LARGE SCALE GENOMIC DNA]</scope>
    <source>
        <strain evidence="2 3">NBRC 12675</strain>
    </source>
</reference>
<comment type="caution">
    <text evidence="2">The sequence shown here is derived from an EMBL/GenBank/DDBJ whole genome shotgun (WGS) entry which is preliminary data.</text>
</comment>